<protein>
    <recommendedName>
        <fullName evidence="5">Small auxin up regulated protein</fullName>
    </recommendedName>
</protein>
<accession>A0A7N0UYX5</accession>
<dbReference type="Proteomes" id="UP000594263">
    <property type="component" value="Unplaced"/>
</dbReference>
<dbReference type="GO" id="GO:0009733">
    <property type="term" value="P:response to auxin"/>
    <property type="evidence" value="ECO:0007669"/>
    <property type="project" value="InterPro"/>
</dbReference>
<evidence type="ECO:0000256" key="2">
    <source>
        <dbReference type="SAM" id="MobiDB-lite"/>
    </source>
</evidence>
<reference evidence="3" key="1">
    <citation type="submission" date="2021-01" db="UniProtKB">
        <authorList>
            <consortium name="EnsemblPlants"/>
        </authorList>
    </citation>
    <scope>IDENTIFICATION</scope>
</reference>
<keyword evidence="4" id="KW-1185">Reference proteome</keyword>
<proteinExistence type="inferred from homology"/>
<dbReference type="Gramene" id="Kaladp0093s0073.1.v1.1">
    <property type="protein sequence ID" value="Kaladp0093s0073.1.v1.1.CDS.1"/>
    <property type="gene ID" value="Kaladp0093s0073.v1.1"/>
</dbReference>
<dbReference type="AlphaFoldDB" id="A0A7N0UYX5"/>
<sequence>MRGFHLRKHLASIIPGSCRRRRADYHRLNSSNPNENDDPLPDPTHRARPGSRSGRWCDWARRKAARLCSAPASLNSHYRRIGEKRSPEPVPKGFLAVYVGRESGDQSRVLVPVIYFNHPLFGELLKEAEKEFGYEHRGGIKLPCRISEFEKVQTTIQKGGRWDGGAGGGCRKLMKWRSNLF</sequence>
<dbReference type="PANTHER" id="PTHR31374">
    <property type="entry name" value="AUXIN-INDUCED PROTEIN-LIKE-RELATED"/>
    <property type="match status" value="1"/>
</dbReference>
<feature type="region of interest" description="Disordered" evidence="2">
    <location>
        <begin position="27"/>
        <end position="54"/>
    </location>
</feature>
<name>A0A7N0UYX5_KALFE</name>
<evidence type="ECO:0000313" key="4">
    <source>
        <dbReference type="Proteomes" id="UP000594263"/>
    </source>
</evidence>
<evidence type="ECO:0008006" key="5">
    <source>
        <dbReference type="Google" id="ProtNLM"/>
    </source>
</evidence>
<dbReference type="PANTHER" id="PTHR31374:SF304">
    <property type="entry name" value="OS04G0537100 PROTEIN"/>
    <property type="match status" value="1"/>
</dbReference>
<evidence type="ECO:0000313" key="3">
    <source>
        <dbReference type="EnsemblPlants" id="Kaladp0093s0073.1.v1.1.CDS.1"/>
    </source>
</evidence>
<evidence type="ECO:0000256" key="1">
    <source>
        <dbReference type="ARBA" id="ARBA00006974"/>
    </source>
</evidence>
<dbReference type="Pfam" id="PF02519">
    <property type="entry name" value="Auxin_inducible"/>
    <property type="match status" value="1"/>
</dbReference>
<dbReference type="InterPro" id="IPR003676">
    <property type="entry name" value="SAUR_fam"/>
</dbReference>
<dbReference type="EnsemblPlants" id="Kaladp0093s0073.1.v1.1">
    <property type="protein sequence ID" value="Kaladp0093s0073.1.v1.1.CDS.1"/>
    <property type="gene ID" value="Kaladp0093s0073.v1.1"/>
</dbReference>
<dbReference type="OMA" id="WCDWARR"/>
<organism evidence="3 4">
    <name type="scientific">Kalanchoe fedtschenkoi</name>
    <name type="common">Lavender scallops</name>
    <name type="synonym">South American air plant</name>
    <dbReference type="NCBI Taxonomy" id="63787"/>
    <lineage>
        <taxon>Eukaryota</taxon>
        <taxon>Viridiplantae</taxon>
        <taxon>Streptophyta</taxon>
        <taxon>Embryophyta</taxon>
        <taxon>Tracheophyta</taxon>
        <taxon>Spermatophyta</taxon>
        <taxon>Magnoliopsida</taxon>
        <taxon>eudicotyledons</taxon>
        <taxon>Gunneridae</taxon>
        <taxon>Pentapetalae</taxon>
        <taxon>Saxifragales</taxon>
        <taxon>Crassulaceae</taxon>
        <taxon>Kalanchoe</taxon>
    </lineage>
</organism>
<comment type="similarity">
    <text evidence="1">Belongs to the ARG7 family.</text>
</comment>